<accession>A0A5N7A295</accession>
<dbReference type="Proteomes" id="UP000326268">
    <property type="component" value="Unassembled WGS sequence"/>
</dbReference>
<dbReference type="RefSeq" id="XP_031927033.1">
    <property type="nucleotide sequence ID" value="XM_032073860.1"/>
</dbReference>
<dbReference type="GO" id="GO:0016787">
    <property type="term" value="F:hydrolase activity"/>
    <property type="evidence" value="ECO:0007669"/>
    <property type="project" value="UniProtKB-KW"/>
</dbReference>
<dbReference type="Pfam" id="PF07859">
    <property type="entry name" value="Abhydrolase_3"/>
    <property type="match status" value="1"/>
</dbReference>
<dbReference type="SUPFAM" id="SSF53474">
    <property type="entry name" value="alpha/beta-Hydrolases"/>
    <property type="match status" value="1"/>
</dbReference>
<dbReference type="EMBL" id="ML737663">
    <property type="protein sequence ID" value="KAE8363952.1"/>
    <property type="molecule type" value="Genomic_DNA"/>
</dbReference>
<proteinExistence type="inferred from homology"/>
<evidence type="ECO:0000313" key="7">
    <source>
        <dbReference type="Proteomes" id="UP000326268"/>
    </source>
</evidence>
<comment type="similarity">
    <text evidence="1">Belongs to the 'GDXG' lipolytic enzyme family.</text>
</comment>
<keyword evidence="2 6" id="KW-0378">Hydrolase</keyword>
<evidence type="ECO:0000256" key="3">
    <source>
        <dbReference type="PROSITE-ProRule" id="PRU10038"/>
    </source>
</evidence>
<dbReference type="InterPro" id="IPR033140">
    <property type="entry name" value="Lipase_GDXG_put_SER_AS"/>
</dbReference>
<evidence type="ECO:0000256" key="1">
    <source>
        <dbReference type="ARBA" id="ARBA00010515"/>
    </source>
</evidence>
<feature type="domain" description="Alpha/beta hydrolase fold-3" evidence="5">
    <location>
        <begin position="114"/>
        <end position="330"/>
    </location>
</feature>
<feature type="transmembrane region" description="Helical" evidence="4">
    <location>
        <begin position="14"/>
        <end position="33"/>
    </location>
</feature>
<dbReference type="GeneID" id="43658306"/>
<name>A0A5N7A295_9EURO</name>
<dbReference type="PROSITE" id="PS01174">
    <property type="entry name" value="LIPASE_GDXG_SER"/>
    <property type="match status" value="1"/>
</dbReference>
<dbReference type="AlphaFoldDB" id="A0A5N7A295"/>
<keyword evidence="4" id="KW-0812">Transmembrane</keyword>
<keyword evidence="4" id="KW-1133">Transmembrane helix</keyword>
<dbReference type="PANTHER" id="PTHR48081:SF31">
    <property type="entry name" value="STERYL ACETYL HYDROLASE MUG81-RELATED"/>
    <property type="match status" value="1"/>
</dbReference>
<evidence type="ECO:0000313" key="6">
    <source>
        <dbReference type="EMBL" id="KAE8363952.1"/>
    </source>
</evidence>
<dbReference type="InterPro" id="IPR013094">
    <property type="entry name" value="AB_hydrolase_3"/>
</dbReference>
<protein>
    <submittedName>
        <fullName evidence="6">Alpha/Beta hydrolase protein</fullName>
    </submittedName>
</protein>
<feature type="active site" evidence="3">
    <location>
        <position position="194"/>
    </location>
</feature>
<sequence length="360" mass="40425">MKHKLGIWETIDTWLGWVSVGATIVSAAIFGPFRGPSGADSYHHHVIQATVKKVASPIKDMILHESNAYQYIFKSYDQLYLEYCGKIGVKPNFVSNERGLKGFWLGSPTAKYVVINFHGGGFAMDATESYLEFWPGVARALADESISTGWLNVTYTLAPHATYPTQFCEAVEALRYVIEELGRSPSEIILAGDSAGANLCLALLSHLSHPSEDAPALKISAPLKAIVLLSPWLSFRQDWPTMKLNEHKDIDDQKVLERWKQGYLHGRSTNYYVEALEAPETWWQDAQVEHTLVLAGGDEMLLDSIEAWFKKFSEVKPETTLIVGQNECHVAPLIWPLFAETNETEQGLTLKAWLIERLRM</sequence>
<gene>
    <name evidence="6" type="ORF">BDV27DRAFT_165194</name>
</gene>
<keyword evidence="7" id="KW-1185">Reference proteome</keyword>
<dbReference type="InterPro" id="IPR050300">
    <property type="entry name" value="GDXG_lipolytic_enzyme"/>
</dbReference>
<evidence type="ECO:0000256" key="4">
    <source>
        <dbReference type="SAM" id="Phobius"/>
    </source>
</evidence>
<dbReference type="PANTHER" id="PTHR48081">
    <property type="entry name" value="AB HYDROLASE SUPERFAMILY PROTEIN C4A8.06C"/>
    <property type="match status" value="1"/>
</dbReference>
<organism evidence="6 7">
    <name type="scientific">Aspergillus caelatus</name>
    <dbReference type="NCBI Taxonomy" id="61420"/>
    <lineage>
        <taxon>Eukaryota</taxon>
        <taxon>Fungi</taxon>
        <taxon>Dikarya</taxon>
        <taxon>Ascomycota</taxon>
        <taxon>Pezizomycotina</taxon>
        <taxon>Eurotiomycetes</taxon>
        <taxon>Eurotiomycetidae</taxon>
        <taxon>Eurotiales</taxon>
        <taxon>Aspergillaceae</taxon>
        <taxon>Aspergillus</taxon>
        <taxon>Aspergillus subgen. Circumdati</taxon>
    </lineage>
</organism>
<dbReference type="Gene3D" id="3.40.50.1820">
    <property type="entry name" value="alpha/beta hydrolase"/>
    <property type="match status" value="1"/>
</dbReference>
<reference evidence="6 7" key="1">
    <citation type="submission" date="2019-04" db="EMBL/GenBank/DDBJ databases">
        <title>Friends and foes A comparative genomics studyof 23 Aspergillus species from section Flavi.</title>
        <authorList>
            <consortium name="DOE Joint Genome Institute"/>
            <person name="Kjaerbolling I."/>
            <person name="Vesth T."/>
            <person name="Frisvad J.C."/>
            <person name="Nybo J.L."/>
            <person name="Theobald S."/>
            <person name="Kildgaard S."/>
            <person name="Isbrandt T."/>
            <person name="Kuo A."/>
            <person name="Sato A."/>
            <person name="Lyhne E.K."/>
            <person name="Kogle M.E."/>
            <person name="Wiebenga A."/>
            <person name="Kun R.S."/>
            <person name="Lubbers R.J."/>
            <person name="Makela M.R."/>
            <person name="Barry K."/>
            <person name="Chovatia M."/>
            <person name="Clum A."/>
            <person name="Daum C."/>
            <person name="Haridas S."/>
            <person name="He G."/>
            <person name="LaButti K."/>
            <person name="Lipzen A."/>
            <person name="Mondo S."/>
            <person name="Riley R."/>
            <person name="Salamov A."/>
            <person name="Simmons B.A."/>
            <person name="Magnuson J.K."/>
            <person name="Henrissat B."/>
            <person name="Mortensen U.H."/>
            <person name="Larsen T.O."/>
            <person name="Devries R.P."/>
            <person name="Grigoriev I.V."/>
            <person name="Machida M."/>
            <person name="Baker S.E."/>
            <person name="Andersen M.R."/>
        </authorList>
    </citation>
    <scope>NUCLEOTIDE SEQUENCE [LARGE SCALE GENOMIC DNA]</scope>
    <source>
        <strain evidence="6 7">CBS 763.97</strain>
    </source>
</reference>
<keyword evidence="4" id="KW-0472">Membrane</keyword>
<evidence type="ECO:0000256" key="2">
    <source>
        <dbReference type="ARBA" id="ARBA00022801"/>
    </source>
</evidence>
<dbReference type="OrthoDB" id="2152029at2759"/>
<evidence type="ECO:0000259" key="5">
    <source>
        <dbReference type="Pfam" id="PF07859"/>
    </source>
</evidence>
<dbReference type="InterPro" id="IPR029058">
    <property type="entry name" value="AB_hydrolase_fold"/>
</dbReference>